<evidence type="ECO:0000313" key="4">
    <source>
        <dbReference type="Proteomes" id="UP000051213"/>
    </source>
</evidence>
<evidence type="ECO:0000256" key="2">
    <source>
        <dbReference type="SAM" id="SignalP"/>
    </source>
</evidence>
<evidence type="ECO:0000313" key="3">
    <source>
        <dbReference type="EMBL" id="KRO90297.1"/>
    </source>
</evidence>
<name>A0A0R2TST6_9GAMM</name>
<organism evidence="3 4">
    <name type="scientific">SAR92 bacterium BACL26 MAG-121220-bin70</name>
    <dbReference type="NCBI Taxonomy" id="1655626"/>
    <lineage>
        <taxon>Bacteria</taxon>
        <taxon>Pseudomonadati</taxon>
        <taxon>Pseudomonadota</taxon>
        <taxon>Gammaproteobacteria</taxon>
        <taxon>Cellvibrionales</taxon>
        <taxon>Porticoccaceae</taxon>
        <taxon>SAR92 clade</taxon>
    </lineage>
</organism>
<sequence length="167" mass="18728">MLRPALLFLLLIMTLNTSAIEGEASGRNDGSSEKSHQEESVNKHQMSTADVLERLKNISDIDSNDSGIRNGCIALRRIKHIRFVDDQSAIIEMRGNKKALLRLRRECRGIKSEGFLHRARGGNLCVRFDQLEVLNRGMTCSIESIEPYFVVESQPDSDIETVSGDPK</sequence>
<feature type="chain" id="PRO_5006425010" evidence="2">
    <location>
        <begin position="20"/>
        <end position="167"/>
    </location>
</feature>
<comment type="caution">
    <text evidence="3">The sequence shown here is derived from an EMBL/GenBank/DDBJ whole genome shotgun (WGS) entry which is preliminary data.</text>
</comment>
<dbReference type="EMBL" id="LICA01000721">
    <property type="protein sequence ID" value="KRO90297.1"/>
    <property type="molecule type" value="Genomic_DNA"/>
</dbReference>
<dbReference type="Pfam" id="PF20101">
    <property type="entry name" value="DUF6491"/>
    <property type="match status" value="1"/>
</dbReference>
<feature type="compositionally biased region" description="Basic and acidic residues" evidence="1">
    <location>
        <begin position="24"/>
        <end position="42"/>
    </location>
</feature>
<accession>A0A0R2TST6</accession>
<gene>
    <name evidence="3" type="ORF">ABS24_03825</name>
</gene>
<dbReference type="Proteomes" id="UP000051213">
    <property type="component" value="Unassembled WGS sequence"/>
</dbReference>
<dbReference type="InterPro" id="IPR045500">
    <property type="entry name" value="DUF6491"/>
</dbReference>
<feature type="signal peptide" evidence="2">
    <location>
        <begin position="1"/>
        <end position="19"/>
    </location>
</feature>
<keyword evidence="2" id="KW-0732">Signal</keyword>
<reference evidence="3 4" key="1">
    <citation type="submission" date="2015-10" db="EMBL/GenBank/DDBJ databases">
        <title>Metagenome-Assembled Genomes uncover a global brackish microbiome.</title>
        <authorList>
            <person name="Hugerth L.W."/>
            <person name="Larsson J."/>
            <person name="Alneberg J."/>
            <person name="Lindh M.V."/>
            <person name="Legrand C."/>
            <person name="Pinhassi J."/>
            <person name="Andersson A.F."/>
        </authorList>
    </citation>
    <scope>NUCLEOTIDE SEQUENCE [LARGE SCALE GENOMIC DNA]</scope>
    <source>
        <strain evidence="3">BACL26 MAG-121220-bin70</strain>
    </source>
</reference>
<evidence type="ECO:0000256" key="1">
    <source>
        <dbReference type="SAM" id="MobiDB-lite"/>
    </source>
</evidence>
<dbReference type="AlphaFoldDB" id="A0A0R2TST6"/>
<feature type="region of interest" description="Disordered" evidence="1">
    <location>
        <begin position="23"/>
        <end position="47"/>
    </location>
</feature>
<protein>
    <submittedName>
        <fullName evidence="3">Uncharacterized protein</fullName>
    </submittedName>
</protein>
<proteinExistence type="predicted"/>